<keyword evidence="5 10" id="KW-0378">Hydrolase</keyword>
<dbReference type="Gene3D" id="1.50.10.10">
    <property type="match status" value="1"/>
</dbReference>
<dbReference type="EMBL" id="PGGS01000438">
    <property type="protein sequence ID" value="PNH03981.1"/>
    <property type="molecule type" value="Genomic_DNA"/>
</dbReference>
<dbReference type="InterPro" id="IPR036026">
    <property type="entry name" value="Seven-hairpin_glycosidases"/>
</dbReference>
<dbReference type="GO" id="GO:0016020">
    <property type="term" value="C:membrane"/>
    <property type="evidence" value="ECO:0007669"/>
    <property type="project" value="InterPro"/>
</dbReference>
<dbReference type="Proteomes" id="UP000236333">
    <property type="component" value="Unassembled WGS sequence"/>
</dbReference>
<comment type="catalytic activity">
    <reaction evidence="9">
        <text>N(4)-(alpha-D-Man-(1-&gt;2)-alpha-D-Man-(1-&gt;2)-alpha-D-Man-(1-&gt;3)-[alpha-D-Man-(1-&gt;2)-alpha-D-Man-(1-&gt;3)-[alpha-D-Man-(1-&gt;2)-alpha-D-Man-(1-&gt;6)]-alpha-D-Man-(1-&gt;6)]-beta-D-Man-(1-&gt;4)-beta-D-GlcNAc-(1-&gt;4)-beta-D-GlcNAc)-L-asparaginyl-[protein] (N-glucan mannose isomer 9A1,2,3B1,2,3) + 4 H2O = N(4)-(alpha-D-Man-(1-&gt;3)-[alpha-D-Man-(1-&gt;3)-[alpha-D-Man-(1-&gt;6)]-alpha-D-Man-(1-&gt;6)]-beta-D-Man-(1-&gt;4)-beta-D-GlcNAc-(1-&gt;4)-beta-D-GlcNAc)-L-asparaginyl-[protein] (N-glucan mannose isomer 5A1,2) + 4 beta-D-mannose</text>
        <dbReference type="Rhea" id="RHEA:56008"/>
        <dbReference type="Rhea" id="RHEA-COMP:14356"/>
        <dbReference type="Rhea" id="RHEA-COMP:14367"/>
        <dbReference type="ChEBI" id="CHEBI:15377"/>
        <dbReference type="ChEBI" id="CHEBI:28563"/>
        <dbReference type="ChEBI" id="CHEBI:59087"/>
        <dbReference type="ChEBI" id="CHEBI:139493"/>
        <dbReference type="EC" id="3.2.1.113"/>
    </reaction>
</comment>
<evidence type="ECO:0000256" key="12">
    <source>
        <dbReference type="SAM" id="Phobius"/>
    </source>
</evidence>
<feature type="compositionally biased region" description="Low complexity" evidence="11">
    <location>
        <begin position="83"/>
        <end position="107"/>
    </location>
</feature>
<evidence type="ECO:0000256" key="2">
    <source>
        <dbReference type="ARBA" id="ARBA00004922"/>
    </source>
</evidence>
<keyword evidence="4" id="KW-0479">Metal-binding</keyword>
<name>A0A2J7ZUN8_9CHLO</name>
<keyword evidence="14" id="KW-1185">Reference proteome</keyword>
<evidence type="ECO:0000256" key="5">
    <source>
        <dbReference type="ARBA" id="ARBA00022801"/>
    </source>
</evidence>
<comment type="pathway">
    <text evidence="2">Protein modification; protein glycosylation.</text>
</comment>
<dbReference type="InterPro" id="IPR001382">
    <property type="entry name" value="Glyco_hydro_47"/>
</dbReference>
<evidence type="ECO:0000256" key="6">
    <source>
        <dbReference type="ARBA" id="ARBA00022837"/>
    </source>
</evidence>
<comment type="similarity">
    <text evidence="3 10">Belongs to the glycosyl hydrolase 47 family.</text>
</comment>
<dbReference type="InterPro" id="IPR012341">
    <property type="entry name" value="6hp_glycosidase-like_sf"/>
</dbReference>
<keyword evidence="12" id="KW-0472">Membrane</keyword>
<evidence type="ECO:0000256" key="8">
    <source>
        <dbReference type="ARBA" id="ARBA00047669"/>
    </source>
</evidence>
<dbReference type="GO" id="GO:0005975">
    <property type="term" value="P:carbohydrate metabolic process"/>
    <property type="evidence" value="ECO:0007669"/>
    <property type="project" value="InterPro"/>
</dbReference>
<dbReference type="GO" id="GO:0005783">
    <property type="term" value="C:endoplasmic reticulum"/>
    <property type="evidence" value="ECO:0007669"/>
    <property type="project" value="TreeGrafter"/>
</dbReference>
<dbReference type="SUPFAM" id="SSF48225">
    <property type="entry name" value="Seven-hairpin glycosidases"/>
    <property type="match status" value="1"/>
</dbReference>
<keyword evidence="12" id="KW-0812">Transmembrane</keyword>
<proteinExistence type="inferred from homology"/>
<dbReference type="EC" id="3.2.1.-" evidence="10"/>
<dbReference type="GO" id="GO:0005509">
    <property type="term" value="F:calcium ion binding"/>
    <property type="evidence" value="ECO:0007669"/>
    <property type="project" value="InterPro"/>
</dbReference>
<protein>
    <recommendedName>
        <fullName evidence="10">alpha-1,2-Mannosidase</fullName>
        <ecNumber evidence="10">3.2.1.-</ecNumber>
    </recommendedName>
</protein>
<accession>A0A2J7ZUN8</accession>
<dbReference type="PANTHER" id="PTHR11742">
    <property type="entry name" value="MANNOSYL-OLIGOSACCHARIDE ALPHA-1,2-MANNOSIDASE-RELATED"/>
    <property type="match status" value="1"/>
</dbReference>
<dbReference type="GO" id="GO:0005768">
    <property type="term" value="C:endosome"/>
    <property type="evidence" value="ECO:0007669"/>
    <property type="project" value="TreeGrafter"/>
</dbReference>
<reference evidence="13 14" key="1">
    <citation type="journal article" date="2017" name="Mol. Biol. Evol.">
        <title>The 4-celled Tetrabaena socialis nuclear genome reveals the essential components for genetic control of cell number at the origin of multicellularity in the volvocine lineage.</title>
        <authorList>
            <person name="Featherston J."/>
            <person name="Arakaki Y."/>
            <person name="Hanschen E.R."/>
            <person name="Ferris P.J."/>
            <person name="Michod R.E."/>
            <person name="Olson B.J.S.C."/>
            <person name="Nozaki H."/>
            <person name="Durand P.M."/>
        </authorList>
    </citation>
    <scope>NUCLEOTIDE SEQUENCE [LARGE SCALE GENOMIC DNA]</scope>
    <source>
        <strain evidence="13 14">NIES-571</strain>
    </source>
</reference>
<dbReference type="GO" id="GO:0004571">
    <property type="term" value="F:mannosyl-oligosaccharide 1,2-alpha-mannosidase activity"/>
    <property type="evidence" value="ECO:0007669"/>
    <property type="project" value="UniProtKB-EC"/>
</dbReference>
<evidence type="ECO:0000256" key="1">
    <source>
        <dbReference type="ARBA" id="ARBA00001913"/>
    </source>
</evidence>
<evidence type="ECO:0000256" key="4">
    <source>
        <dbReference type="ARBA" id="ARBA00022723"/>
    </source>
</evidence>
<gene>
    <name evidence="13" type="ORF">TSOC_009911</name>
</gene>
<dbReference type="PANTHER" id="PTHR11742:SF55">
    <property type="entry name" value="ENDOPLASMIC RETICULUM MANNOSYL-OLIGOSACCHARIDE 1,2-ALPHA-MANNOSIDASE"/>
    <property type="match status" value="1"/>
</dbReference>
<dbReference type="PRINTS" id="PR00747">
    <property type="entry name" value="GLYHDRLASE47"/>
</dbReference>
<comment type="cofactor">
    <cofactor evidence="1">
        <name>Ca(2+)</name>
        <dbReference type="ChEBI" id="CHEBI:29108"/>
    </cofactor>
</comment>
<evidence type="ECO:0000256" key="10">
    <source>
        <dbReference type="RuleBase" id="RU361193"/>
    </source>
</evidence>
<keyword evidence="12" id="KW-1133">Transmembrane helix</keyword>
<dbReference type="OrthoDB" id="8118055at2759"/>
<evidence type="ECO:0000313" key="13">
    <source>
        <dbReference type="EMBL" id="PNH03981.1"/>
    </source>
</evidence>
<dbReference type="AlphaFoldDB" id="A0A2J7ZUN8"/>
<dbReference type="Pfam" id="PF01532">
    <property type="entry name" value="Glyco_hydro_47"/>
    <property type="match status" value="1"/>
</dbReference>
<keyword evidence="7" id="KW-1015">Disulfide bond</keyword>
<feature type="transmembrane region" description="Helical" evidence="12">
    <location>
        <begin position="26"/>
        <end position="46"/>
    </location>
</feature>
<evidence type="ECO:0000256" key="3">
    <source>
        <dbReference type="ARBA" id="ARBA00007658"/>
    </source>
</evidence>
<sequence length="319" mass="34994">MYAPRPGGRAARPVWQYLLTTRSARLCLLTVGVVAMLTYVWLVVAMHPAHALAEHEASTIDVGLGHRLHMSTVRSGSAGGGERAAAIDATSSSGTAASSESTTPPATHWQLPKLPRPPSPTARAPSPAAEQAPLPSPEGPRPMLHHPHNDTMYRLWKLPKHDTSPRCAKSGICDGVYECGEDKLGCVRDALERKNRIREAARWTWKGYRQFAWGHDELNAGSRNSREWFRMGLTIVDSLDTLQLLGLLEEYGEARHWVANHLDFNQGEVSVFETTIRILGGLASAYYHSGGDELFLEKAVEFADRLLGTWAFPADTPAG</sequence>
<evidence type="ECO:0000256" key="11">
    <source>
        <dbReference type="SAM" id="MobiDB-lite"/>
    </source>
</evidence>
<comment type="caution">
    <text evidence="13">The sequence shown here is derived from an EMBL/GenBank/DDBJ whole genome shotgun (WGS) entry which is preliminary data.</text>
</comment>
<evidence type="ECO:0000313" key="14">
    <source>
        <dbReference type="Proteomes" id="UP000236333"/>
    </source>
</evidence>
<keyword evidence="6" id="KW-0106">Calcium</keyword>
<evidence type="ECO:0000256" key="7">
    <source>
        <dbReference type="ARBA" id="ARBA00023157"/>
    </source>
</evidence>
<keyword evidence="10" id="KW-0326">Glycosidase</keyword>
<comment type="catalytic activity">
    <reaction evidence="8">
        <text>N(4)-(alpha-D-Man-(1-&gt;2)-alpha-D-Man-(1-&gt;2)-alpha-D-Man-(1-&gt;3)-[alpha-D-Man-(1-&gt;3)-[alpha-D-Man-(1-&gt;2)-alpha-D-Man-(1-&gt;6)]-alpha-D-Man-(1-&gt;6)]-beta-D-Man-(1-&gt;4)-beta-D-GlcNAc-(1-&gt;4)-beta-D-GlcNAc)-L-asparaginyl-[protein] (N-glucan mannose isomer 8A1,2,3B1,3) + 3 H2O = N(4)-(alpha-D-Man-(1-&gt;3)-[alpha-D-Man-(1-&gt;3)-[alpha-D-Man-(1-&gt;6)]-alpha-D-Man-(1-&gt;6)]-beta-D-Man-(1-&gt;4)-beta-D-GlcNAc-(1-&gt;4)-beta-D-GlcNAc)-L-asparaginyl-[protein] (N-glucan mannose isomer 5A1,2) + 3 beta-D-mannose</text>
        <dbReference type="Rhea" id="RHEA:56028"/>
        <dbReference type="Rhea" id="RHEA-COMP:14358"/>
        <dbReference type="Rhea" id="RHEA-COMP:14367"/>
        <dbReference type="ChEBI" id="CHEBI:15377"/>
        <dbReference type="ChEBI" id="CHEBI:28563"/>
        <dbReference type="ChEBI" id="CHEBI:59087"/>
        <dbReference type="ChEBI" id="CHEBI:60628"/>
        <dbReference type="EC" id="3.2.1.113"/>
    </reaction>
</comment>
<feature type="region of interest" description="Disordered" evidence="11">
    <location>
        <begin position="73"/>
        <end position="148"/>
    </location>
</feature>
<organism evidence="13 14">
    <name type="scientific">Tetrabaena socialis</name>
    <dbReference type="NCBI Taxonomy" id="47790"/>
    <lineage>
        <taxon>Eukaryota</taxon>
        <taxon>Viridiplantae</taxon>
        <taxon>Chlorophyta</taxon>
        <taxon>core chlorophytes</taxon>
        <taxon>Chlorophyceae</taxon>
        <taxon>CS clade</taxon>
        <taxon>Chlamydomonadales</taxon>
        <taxon>Tetrabaenaceae</taxon>
        <taxon>Tetrabaena</taxon>
    </lineage>
</organism>
<dbReference type="InterPro" id="IPR050749">
    <property type="entry name" value="Glycosyl_Hydrolase_47"/>
</dbReference>
<evidence type="ECO:0000256" key="9">
    <source>
        <dbReference type="ARBA" id="ARBA00048605"/>
    </source>
</evidence>
<dbReference type="GO" id="GO:0005802">
    <property type="term" value="C:trans-Golgi network"/>
    <property type="evidence" value="ECO:0007669"/>
    <property type="project" value="TreeGrafter"/>
</dbReference>